<dbReference type="OrthoDB" id="1109239at2"/>
<evidence type="ECO:0000313" key="15">
    <source>
        <dbReference type="EMBL" id="PZF73950.1"/>
    </source>
</evidence>
<dbReference type="GO" id="GO:0015344">
    <property type="term" value="F:siderophore uptake transmembrane transporter activity"/>
    <property type="evidence" value="ECO:0007669"/>
    <property type="project" value="TreeGrafter"/>
</dbReference>
<dbReference type="CDD" id="cd01347">
    <property type="entry name" value="ligand_gated_channel"/>
    <property type="match status" value="1"/>
</dbReference>
<gene>
    <name evidence="15" type="ORF">DN068_06315</name>
</gene>
<dbReference type="InterPro" id="IPR010916">
    <property type="entry name" value="TonB_box_CS"/>
</dbReference>
<keyword evidence="9 10" id="KW-0998">Cell outer membrane</keyword>
<dbReference type="Proteomes" id="UP000248745">
    <property type="component" value="Unassembled WGS sequence"/>
</dbReference>
<dbReference type="InterPro" id="IPR037066">
    <property type="entry name" value="Plug_dom_sf"/>
</dbReference>
<feature type="domain" description="TonB-dependent receptor plug" evidence="14">
    <location>
        <begin position="77"/>
        <end position="179"/>
    </location>
</feature>
<keyword evidence="5 12" id="KW-0732">Signal</keyword>
<organism evidence="15 16">
    <name type="scientific">Taibaiella soli</name>
    <dbReference type="NCBI Taxonomy" id="1649169"/>
    <lineage>
        <taxon>Bacteria</taxon>
        <taxon>Pseudomonadati</taxon>
        <taxon>Bacteroidota</taxon>
        <taxon>Chitinophagia</taxon>
        <taxon>Chitinophagales</taxon>
        <taxon>Chitinophagaceae</taxon>
        <taxon>Taibaiella</taxon>
    </lineage>
</organism>
<evidence type="ECO:0000256" key="7">
    <source>
        <dbReference type="ARBA" id="ARBA00023136"/>
    </source>
</evidence>
<evidence type="ECO:0000256" key="6">
    <source>
        <dbReference type="ARBA" id="ARBA00023077"/>
    </source>
</evidence>
<sequence>MKNKLFFYGGAALYFLSVSGIALPATAKDKKDKNSVSVFAKDKEDEVGGDNTNLSKKDFSIKEVVVTGQYAPGNTEKAVQKIKLIDSKKIQAMSAQNLKDVLSNELNVRLSQDNILGSSLNIQGVGGESVKILIDGVPVIGRQDGNIDLSQISLSNIDRIEIVEGPMAVNYGTDALAGTINLITKKTQKEKWSAGLSTYYESIGTYNVNGRLGFHKGNHHILLSGGRNFFDGWRDGEKPFSVSFAARAADSNRVFQWKPKEQYFANLQYIYQIGKTTFTYKGDYFNELITNRGTPYAYGEKASDDDYRTIRFDNAVFMSTKLSDDKNLNVQVAYNDYKRISNTYLNDLTTLHQTLTDNAGDQDTSLFHQWSSRGTYSTSKANAKINYEVGYDVNLEDASGLRIKNTKQTIGDYAAFTSAEYRPVENLTIRPGVRYAYNTAYKAPLIPSVNVRYKLDAVTFRASFAQGFRSPSLKELYFDFHDSNHDIDGNPNLKPEYSNSYNLSAGYTKRVGSYNYKIDASGFYNDMHDRIELAQTGAGVQYSYVNIGRYKTLGVQANVELSHKGLKVLVGGSYTGRYNSLSQTSGVSMFSYSPEMRCNISYEFATSGITVNFFYKYNGSLPGFALDEKGKVTTTNIAAYNMGDISVAKAFFDKRVNITIGSKNIFDVKTLSVTGSVADASSPHSAGTSMPIGTGRYYFLRLDFNLNKQ</sequence>
<feature type="domain" description="TonB-dependent receptor-like beta-barrel" evidence="13">
    <location>
        <begin position="263"/>
        <end position="664"/>
    </location>
</feature>
<dbReference type="SUPFAM" id="SSF56935">
    <property type="entry name" value="Porins"/>
    <property type="match status" value="1"/>
</dbReference>
<keyword evidence="8" id="KW-0675">Receptor</keyword>
<evidence type="ECO:0000256" key="10">
    <source>
        <dbReference type="PROSITE-ProRule" id="PRU01360"/>
    </source>
</evidence>
<keyword evidence="7 10" id="KW-0472">Membrane</keyword>
<evidence type="ECO:0000256" key="8">
    <source>
        <dbReference type="ARBA" id="ARBA00023170"/>
    </source>
</evidence>
<evidence type="ECO:0008006" key="17">
    <source>
        <dbReference type="Google" id="ProtNLM"/>
    </source>
</evidence>
<dbReference type="AlphaFoldDB" id="A0A2W2ANL5"/>
<dbReference type="Gene3D" id="2.40.170.20">
    <property type="entry name" value="TonB-dependent receptor, beta-barrel domain"/>
    <property type="match status" value="1"/>
</dbReference>
<dbReference type="PROSITE" id="PS00430">
    <property type="entry name" value="TONB_DEPENDENT_REC_1"/>
    <property type="match status" value="1"/>
</dbReference>
<evidence type="ECO:0000256" key="12">
    <source>
        <dbReference type="SAM" id="SignalP"/>
    </source>
</evidence>
<evidence type="ECO:0000256" key="4">
    <source>
        <dbReference type="ARBA" id="ARBA00022692"/>
    </source>
</evidence>
<feature type="chain" id="PRO_5016181914" description="TonB-dependent receptor" evidence="12">
    <location>
        <begin position="28"/>
        <end position="709"/>
    </location>
</feature>
<dbReference type="InterPro" id="IPR036942">
    <property type="entry name" value="Beta-barrel_TonB_sf"/>
</dbReference>
<keyword evidence="6 11" id="KW-0798">TonB box</keyword>
<dbReference type="InterPro" id="IPR039426">
    <property type="entry name" value="TonB-dep_rcpt-like"/>
</dbReference>
<keyword evidence="4 10" id="KW-0812">Transmembrane</keyword>
<comment type="caution">
    <text evidence="15">The sequence shown here is derived from an EMBL/GenBank/DDBJ whole genome shotgun (WGS) entry which is preliminary data.</text>
</comment>
<dbReference type="RefSeq" id="WP_110998047.1">
    <property type="nucleotide sequence ID" value="NZ_QKTW01000009.1"/>
</dbReference>
<comment type="similarity">
    <text evidence="10 11">Belongs to the TonB-dependent receptor family.</text>
</comment>
<dbReference type="Gene3D" id="2.170.130.10">
    <property type="entry name" value="TonB-dependent receptor, plug domain"/>
    <property type="match status" value="1"/>
</dbReference>
<dbReference type="Pfam" id="PF07715">
    <property type="entry name" value="Plug"/>
    <property type="match status" value="1"/>
</dbReference>
<feature type="signal peptide" evidence="12">
    <location>
        <begin position="1"/>
        <end position="27"/>
    </location>
</feature>
<protein>
    <recommendedName>
        <fullName evidence="17">TonB-dependent receptor</fullName>
    </recommendedName>
</protein>
<evidence type="ECO:0000256" key="3">
    <source>
        <dbReference type="ARBA" id="ARBA00022452"/>
    </source>
</evidence>
<keyword evidence="2 10" id="KW-0813">Transport</keyword>
<dbReference type="Pfam" id="PF00593">
    <property type="entry name" value="TonB_dep_Rec_b-barrel"/>
    <property type="match status" value="1"/>
</dbReference>
<dbReference type="InterPro" id="IPR000531">
    <property type="entry name" value="Beta-barrel_TonB"/>
</dbReference>
<evidence type="ECO:0000256" key="9">
    <source>
        <dbReference type="ARBA" id="ARBA00023237"/>
    </source>
</evidence>
<evidence type="ECO:0000256" key="1">
    <source>
        <dbReference type="ARBA" id="ARBA00004571"/>
    </source>
</evidence>
<reference evidence="15 16" key="1">
    <citation type="submission" date="2018-06" db="EMBL/GenBank/DDBJ databases">
        <title>Mucibacter soli gen. nov., sp. nov., a new member of the family Chitinophagaceae producing mucin.</title>
        <authorList>
            <person name="Kim M.-K."/>
            <person name="Park S."/>
            <person name="Kim T.-S."/>
            <person name="Joung Y."/>
            <person name="Han J.-H."/>
            <person name="Kim S.B."/>
        </authorList>
    </citation>
    <scope>NUCLEOTIDE SEQUENCE [LARGE SCALE GENOMIC DNA]</scope>
    <source>
        <strain evidence="15 16">R1-15</strain>
    </source>
</reference>
<dbReference type="InterPro" id="IPR012910">
    <property type="entry name" value="Plug_dom"/>
</dbReference>
<evidence type="ECO:0000256" key="2">
    <source>
        <dbReference type="ARBA" id="ARBA00022448"/>
    </source>
</evidence>
<dbReference type="PANTHER" id="PTHR30069">
    <property type="entry name" value="TONB-DEPENDENT OUTER MEMBRANE RECEPTOR"/>
    <property type="match status" value="1"/>
</dbReference>
<dbReference type="PROSITE" id="PS52016">
    <property type="entry name" value="TONB_DEPENDENT_REC_3"/>
    <property type="match status" value="1"/>
</dbReference>
<keyword evidence="16" id="KW-1185">Reference proteome</keyword>
<evidence type="ECO:0000259" key="14">
    <source>
        <dbReference type="Pfam" id="PF07715"/>
    </source>
</evidence>
<dbReference type="GO" id="GO:0009279">
    <property type="term" value="C:cell outer membrane"/>
    <property type="evidence" value="ECO:0007669"/>
    <property type="project" value="UniProtKB-SubCell"/>
</dbReference>
<evidence type="ECO:0000313" key="16">
    <source>
        <dbReference type="Proteomes" id="UP000248745"/>
    </source>
</evidence>
<comment type="subcellular location">
    <subcellularLocation>
        <location evidence="1 10">Cell outer membrane</location>
        <topology evidence="1 10">Multi-pass membrane protein</topology>
    </subcellularLocation>
</comment>
<evidence type="ECO:0000256" key="11">
    <source>
        <dbReference type="RuleBase" id="RU003357"/>
    </source>
</evidence>
<evidence type="ECO:0000259" key="13">
    <source>
        <dbReference type="Pfam" id="PF00593"/>
    </source>
</evidence>
<dbReference type="PANTHER" id="PTHR30069:SF29">
    <property type="entry name" value="HEMOGLOBIN AND HEMOGLOBIN-HAPTOGLOBIN-BINDING PROTEIN 1-RELATED"/>
    <property type="match status" value="1"/>
</dbReference>
<dbReference type="GO" id="GO:0044718">
    <property type="term" value="P:siderophore transmembrane transport"/>
    <property type="evidence" value="ECO:0007669"/>
    <property type="project" value="TreeGrafter"/>
</dbReference>
<keyword evidence="3 10" id="KW-1134">Transmembrane beta strand</keyword>
<name>A0A2W2ANL5_9BACT</name>
<proteinExistence type="inferred from homology"/>
<accession>A0A2W2ANL5</accession>
<evidence type="ECO:0000256" key="5">
    <source>
        <dbReference type="ARBA" id="ARBA00022729"/>
    </source>
</evidence>
<dbReference type="EMBL" id="QKTW01000009">
    <property type="protein sequence ID" value="PZF73950.1"/>
    <property type="molecule type" value="Genomic_DNA"/>
</dbReference>